<dbReference type="EMBL" id="JAOTPL010000002">
    <property type="protein sequence ID" value="MCU7693335.1"/>
    <property type="molecule type" value="Genomic_DNA"/>
</dbReference>
<protein>
    <submittedName>
        <fullName evidence="2">Uncharacterized protein</fullName>
    </submittedName>
</protein>
<sequence length="450" mass="51861">MRFYKRVIYVFSLLLLANLSFAQLSMKSFKSDFTKKARRESFKNYLLEKNIKETFRGPLNHTTTHQFEDACLSVTQFLIRNSDVENGFNKLFEAYFRQPVSLRQAFLSSVYATYPKKYAEEIKKILPFERDPKVFSIAAVYLFRHDTSAQNVNYLVTQTNRQFANSDTLPILVELKKYLTRFQWQKKQKTPDINQLFIYQRLYGRKTVYSFQRWNRDYNGIAIIQNKDGSFAKDENGKVLMIEQLARSGSDLPYFITNGSTPQGIYSIAGVGHSINNLIGPTTNLQSVIPYQNEYLFWRGMPYDSTAGTYTNYQRLLPPSWQSYAPMYESYYAGLIGRRYIIVHGTTLDPAFFKDESFYPNAPTDGCLSGTEIWADDGTLQRSEQFRLANAFVSTPDSTGLLIVVNIDNKNKAVTREEIQMYIDVFEGRLAKPAGARLEASDIPKPKSLQ</sequence>
<reference evidence="2" key="1">
    <citation type="submission" date="2022-10" db="EMBL/GenBank/DDBJ databases">
        <authorList>
            <person name="Kim H.S."/>
            <person name="Kim J.-S."/>
            <person name="Suh M.K."/>
            <person name="Eom M.K."/>
            <person name="Lee J.-S."/>
        </authorList>
    </citation>
    <scope>NUCLEOTIDE SEQUENCE</scope>
    <source>
        <strain evidence="2">LIP-5</strain>
    </source>
</reference>
<evidence type="ECO:0000313" key="2">
    <source>
        <dbReference type="EMBL" id="MCU7693335.1"/>
    </source>
</evidence>
<feature type="signal peptide" evidence="1">
    <location>
        <begin position="1"/>
        <end position="22"/>
    </location>
</feature>
<evidence type="ECO:0000256" key="1">
    <source>
        <dbReference type="SAM" id="SignalP"/>
    </source>
</evidence>
<comment type="caution">
    <text evidence="2">The sequence shown here is derived from an EMBL/GenBank/DDBJ whole genome shotgun (WGS) entry which is preliminary data.</text>
</comment>
<accession>A0AAE3ILV9</accession>
<dbReference type="RefSeq" id="WP_263036821.1">
    <property type="nucleotide sequence ID" value="NZ_JAOTPL010000002.1"/>
</dbReference>
<proteinExistence type="predicted"/>
<dbReference type="Proteomes" id="UP001209317">
    <property type="component" value="Unassembled WGS sequence"/>
</dbReference>
<dbReference type="AlphaFoldDB" id="A0AAE3ILV9"/>
<evidence type="ECO:0000313" key="3">
    <source>
        <dbReference type="Proteomes" id="UP001209317"/>
    </source>
</evidence>
<keyword evidence="1" id="KW-0732">Signal</keyword>
<name>A0AAE3ILV9_9BACT</name>
<keyword evidence="3" id="KW-1185">Reference proteome</keyword>
<gene>
    <name evidence="2" type="ORF">OD355_02255</name>
</gene>
<feature type="chain" id="PRO_5042241073" evidence="1">
    <location>
        <begin position="23"/>
        <end position="450"/>
    </location>
</feature>
<organism evidence="2 3">
    <name type="scientific">Haoranjiania flava</name>
    <dbReference type="NCBI Taxonomy" id="1856322"/>
    <lineage>
        <taxon>Bacteria</taxon>
        <taxon>Pseudomonadati</taxon>
        <taxon>Bacteroidota</taxon>
        <taxon>Chitinophagia</taxon>
        <taxon>Chitinophagales</taxon>
        <taxon>Chitinophagaceae</taxon>
        <taxon>Haoranjiania</taxon>
    </lineage>
</organism>